<dbReference type="Pfam" id="PF09832">
    <property type="entry name" value="DUF2059"/>
    <property type="match status" value="1"/>
</dbReference>
<organism evidence="3 4">
    <name type="scientific">Pedobacter frigoris</name>
    <dbReference type="NCBI Taxonomy" id="2571272"/>
    <lineage>
        <taxon>Bacteria</taxon>
        <taxon>Pseudomonadati</taxon>
        <taxon>Bacteroidota</taxon>
        <taxon>Sphingobacteriia</taxon>
        <taxon>Sphingobacteriales</taxon>
        <taxon>Sphingobacteriaceae</taxon>
        <taxon>Pedobacter</taxon>
    </lineage>
</organism>
<protein>
    <submittedName>
        <fullName evidence="3">DUF2059 domain-containing protein</fullName>
    </submittedName>
</protein>
<dbReference type="InterPro" id="IPR018637">
    <property type="entry name" value="DUF2059"/>
</dbReference>
<evidence type="ECO:0000313" key="4">
    <source>
        <dbReference type="Proteomes" id="UP000307244"/>
    </source>
</evidence>
<accession>A0A4U1CRY0</accession>
<keyword evidence="4" id="KW-1185">Reference proteome</keyword>
<proteinExistence type="predicted"/>
<reference evidence="3 4" key="1">
    <citation type="submission" date="2019-04" db="EMBL/GenBank/DDBJ databases">
        <title>Pedobacter sp. RP-3-15 sp. nov., isolated from Arctic soil.</title>
        <authorList>
            <person name="Dahal R.H."/>
            <person name="Kim D.-U."/>
        </authorList>
    </citation>
    <scope>NUCLEOTIDE SEQUENCE [LARGE SCALE GENOMIC DNA]</scope>
    <source>
        <strain evidence="3 4">RP-3-15</strain>
    </source>
</reference>
<feature type="signal peptide" evidence="1">
    <location>
        <begin position="1"/>
        <end position="20"/>
    </location>
</feature>
<dbReference type="AlphaFoldDB" id="A0A4U1CRY0"/>
<gene>
    <name evidence="3" type="ORF">FA047_06260</name>
</gene>
<dbReference type="EMBL" id="SWBQ01000001">
    <property type="protein sequence ID" value="TKC09680.1"/>
    <property type="molecule type" value="Genomic_DNA"/>
</dbReference>
<name>A0A4U1CRY0_9SPHI</name>
<dbReference type="OrthoDB" id="1143459at2"/>
<evidence type="ECO:0000313" key="3">
    <source>
        <dbReference type="EMBL" id="TKC09680.1"/>
    </source>
</evidence>
<evidence type="ECO:0000256" key="1">
    <source>
        <dbReference type="SAM" id="SignalP"/>
    </source>
</evidence>
<feature type="domain" description="DUF2059" evidence="2">
    <location>
        <begin position="82"/>
        <end position="138"/>
    </location>
</feature>
<dbReference type="Proteomes" id="UP000307244">
    <property type="component" value="Unassembled WGS sequence"/>
</dbReference>
<evidence type="ECO:0000259" key="2">
    <source>
        <dbReference type="Pfam" id="PF09832"/>
    </source>
</evidence>
<dbReference type="RefSeq" id="WP_136835088.1">
    <property type="nucleotide sequence ID" value="NZ_SWBQ01000001.1"/>
</dbReference>
<keyword evidence="1" id="KW-0732">Signal</keyword>
<comment type="caution">
    <text evidence="3">The sequence shown here is derived from an EMBL/GenBank/DDBJ whole genome shotgun (WGS) entry which is preliminary data.</text>
</comment>
<feature type="chain" id="PRO_5020292608" evidence="1">
    <location>
        <begin position="21"/>
        <end position="153"/>
    </location>
</feature>
<sequence>MKKLMFSAMIVVATSFAASAQDSTSYGTTLNKLLEVSGSTKTFIGVIPQMISMLKTQVSNSAIPEEFWTEMQTEISKFGGKDLGALLVPVYQKYMTETDLKSIIAFYESPAGRKFAEKTPLITQESMAIGQEWGKKIGEKVISKLMEKGYMKE</sequence>